<dbReference type="Pfam" id="PF14559">
    <property type="entry name" value="TPR_19"/>
    <property type="match status" value="3"/>
</dbReference>
<dbReference type="InterPro" id="IPR011990">
    <property type="entry name" value="TPR-like_helical_dom_sf"/>
</dbReference>
<keyword evidence="5" id="KW-1185">Reference proteome</keyword>
<keyword evidence="1" id="KW-0677">Repeat</keyword>
<evidence type="ECO:0000256" key="2">
    <source>
        <dbReference type="ARBA" id="ARBA00022803"/>
    </source>
</evidence>
<dbReference type="EMBL" id="QVTD01000003">
    <property type="protein sequence ID" value="RFU65532.1"/>
    <property type="molecule type" value="Genomic_DNA"/>
</dbReference>
<dbReference type="PANTHER" id="PTHR45586:SF15">
    <property type="entry name" value="TPR REPEAT-CONTAINING PROTEIN YPIA"/>
    <property type="match status" value="1"/>
</dbReference>
<dbReference type="AlphaFoldDB" id="A0A372LHT6"/>
<dbReference type="Pfam" id="PF13181">
    <property type="entry name" value="TPR_8"/>
    <property type="match status" value="1"/>
</dbReference>
<evidence type="ECO:0000313" key="4">
    <source>
        <dbReference type="EMBL" id="RFU65532.1"/>
    </source>
</evidence>
<organism evidence="4 5">
    <name type="scientific">Peribacillus glennii</name>
    <dbReference type="NCBI Taxonomy" id="2303991"/>
    <lineage>
        <taxon>Bacteria</taxon>
        <taxon>Bacillati</taxon>
        <taxon>Bacillota</taxon>
        <taxon>Bacilli</taxon>
        <taxon>Bacillales</taxon>
        <taxon>Bacillaceae</taxon>
        <taxon>Peribacillus</taxon>
    </lineage>
</organism>
<dbReference type="Proteomes" id="UP000262939">
    <property type="component" value="Unassembled WGS sequence"/>
</dbReference>
<dbReference type="SMART" id="SM00028">
    <property type="entry name" value="TPR"/>
    <property type="match status" value="7"/>
</dbReference>
<proteinExistence type="predicted"/>
<dbReference type="SUPFAM" id="SSF48452">
    <property type="entry name" value="TPR-like"/>
    <property type="match status" value="2"/>
</dbReference>
<evidence type="ECO:0000256" key="3">
    <source>
        <dbReference type="PROSITE-ProRule" id="PRU00339"/>
    </source>
</evidence>
<evidence type="ECO:0000313" key="5">
    <source>
        <dbReference type="Proteomes" id="UP000262939"/>
    </source>
</evidence>
<dbReference type="InterPro" id="IPR019734">
    <property type="entry name" value="TPR_rpt"/>
</dbReference>
<dbReference type="OrthoDB" id="2080803at2"/>
<dbReference type="Gene3D" id="1.25.40.10">
    <property type="entry name" value="Tetratricopeptide repeat domain"/>
    <property type="match status" value="3"/>
</dbReference>
<protein>
    <submittedName>
        <fullName evidence="4">Uncharacterized protein</fullName>
    </submittedName>
</protein>
<evidence type="ECO:0000256" key="1">
    <source>
        <dbReference type="ARBA" id="ARBA00022737"/>
    </source>
</evidence>
<reference evidence="4 5" key="1">
    <citation type="submission" date="2018-08" db="EMBL/GenBank/DDBJ databases">
        <title>Bacillus chawlae sp. nov., Bacillus glennii sp. nov., and Bacillus saganii sp. nov. Isolated from the Vehicle Assembly Building at Kennedy Space Center where the Viking Spacecraft were Assembled.</title>
        <authorList>
            <person name="Seuylemezian A."/>
            <person name="Vaishampayan P."/>
        </authorList>
    </citation>
    <scope>NUCLEOTIDE SEQUENCE [LARGE SCALE GENOMIC DNA]</scope>
    <source>
        <strain evidence="4 5">V44-8</strain>
    </source>
</reference>
<keyword evidence="2 3" id="KW-0802">TPR repeat</keyword>
<comment type="caution">
    <text evidence="4">The sequence shown here is derived from an EMBL/GenBank/DDBJ whole genome shotgun (WGS) entry which is preliminary data.</text>
</comment>
<name>A0A372LHT6_9BACI</name>
<dbReference type="InterPro" id="IPR051012">
    <property type="entry name" value="CellSynth/LPSAsmb/PSIAsmb"/>
</dbReference>
<sequence length="423" mass="48332">MNIVEETVQLLKNGEIGRAEIQIGRIKASGSPEDMHLLAEELLQLGFMEEAKDLYEELLTLFPGEGELILSLAEIFIDGDREDEAFTLLEQISPEDHMYPSALLLEADLYQMQGMDEVSERKLIQAKQLLPDEPLIDFALGELFYQQGRGQDAVASYQKVLESGTEVGGVNINQRIAESLSGSGKFEEAIPYFKKALDERLEINTLFEYGFTAYQAGFYETAIEKFTELKGLDREYYSLYLYLAKAYEHLEDLDRSLAAVKEGIVVDEFNKDLYFYGGKIALKKGEPDDAEKLFREALAIDPGFLEAALTLIKLFMQEERFEDALECMEEVRKYGEDDPQFDWLSAVSRQKLEQYDEALNDYHKAYNSFKNNQDFLEDYGFFLIEEGNRHTAREIFSKLASADPSNDEYALILERLADGQDDI</sequence>
<dbReference type="PROSITE" id="PS50005">
    <property type="entry name" value="TPR"/>
    <property type="match status" value="1"/>
</dbReference>
<accession>A0A372LHT6</accession>
<gene>
    <name evidence="4" type="ORF">D0466_06530</name>
</gene>
<feature type="repeat" description="TPR" evidence="3">
    <location>
        <begin position="271"/>
        <end position="304"/>
    </location>
</feature>
<dbReference type="PANTHER" id="PTHR45586">
    <property type="entry name" value="TPR REPEAT-CONTAINING PROTEIN PA4667"/>
    <property type="match status" value="1"/>
</dbReference>
<dbReference type="Pfam" id="PF13432">
    <property type="entry name" value="TPR_16"/>
    <property type="match status" value="1"/>
</dbReference>
<dbReference type="RefSeq" id="WP_117321706.1">
    <property type="nucleotide sequence ID" value="NZ_QVTD01000003.1"/>
</dbReference>